<protein>
    <submittedName>
        <fullName evidence="7">MipA/OmpV family protein</fullName>
    </submittedName>
</protein>
<comment type="caution">
    <text evidence="7">The sequence shown here is derived from an EMBL/GenBank/DDBJ whole genome shotgun (WGS) entry which is preliminary data.</text>
</comment>
<sequence>MTHPRLAAAALALSVLAAPLAPAFAGSLETTAQDQAVYTPPPAPAPRPGLAFKLRGGVGAAPEYFGSRDLKAGPDFALSFEFLRLPGGMTLGNPDPASPRYGFAPRGSFRYIAKRSANDHSELAGLDDVKASVELGLGLGYTQRNFEAYADLRYGVIGHNAWVGELGANLVLRPSDRLTLRAGPRVFMGDSRYANTYFGVTPAEASVALPAFSASGGALSAGIEIGATYAINDLWGIDGAIRYDRYLNDAKDSPIVQQGRDDAVSLRLGLTRRISLGF</sequence>
<dbReference type="Proteomes" id="UP000648908">
    <property type="component" value="Unassembled WGS sequence"/>
</dbReference>
<evidence type="ECO:0000256" key="4">
    <source>
        <dbReference type="ARBA" id="ARBA00023136"/>
    </source>
</evidence>
<keyword evidence="3 6" id="KW-0732">Signal</keyword>
<dbReference type="SUPFAM" id="SSF56925">
    <property type="entry name" value="OMPA-like"/>
    <property type="match status" value="1"/>
</dbReference>
<reference evidence="7" key="1">
    <citation type="submission" date="2021-01" db="EMBL/GenBank/DDBJ databases">
        <title>Tabrizicola alba sp. nov. a motile alkaliphilic bacterium isolated from a soda lake.</title>
        <authorList>
            <person name="Szuroczki S."/>
            <person name="Abbaszade G."/>
            <person name="Schumann P."/>
            <person name="Toth E."/>
        </authorList>
    </citation>
    <scope>NUCLEOTIDE SEQUENCE</scope>
    <source>
        <strain evidence="7">DMG-N-6</strain>
    </source>
</reference>
<dbReference type="PANTHER" id="PTHR38776">
    <property type="entry name" value="MLTA-INTERACTING PROTEIN-RELATED"/>
    <property type="match status" value="1"/>
</dbReference>
<feature type="signal peptide" evidence="6">
    <location>
        <begin position="1"/>
        <end position="25"/>
    </location>
</feature>
<evidence type="ECO:0000256" key="2">
    <source>
        <dbReference type="ARBA" id="ARBA00005722"/>
    </source>
</evidence>
<dbReference type="InterPro" id="IPR011250">
    <property type="entry name" value="OMP/PagP_B-barrel"/>
</dbReference>
<dbReference type="InterPro" id="IPR010583">
    <property type="entry name" value="MipA"/>
</dbReference>
<evidence type="ECO:0000256" key="3">
    <source>
        <dbReference type="ARBA" id="ARBA00022729"/>
    </source>
</evidence>
<evidence type="ECO:0000256" key="5">
    <source>
        <dbReference type="ARBA" id="ARBA00023237"/>
    </source>
</evidence>
<comment type="similarity">
    <text evidence="2">Belongs to the MipA/OmpV family.</text>
</comment>
<gene>
    <name evidence="7" type="ORF">JL811_09820</name>
</gene>
<keyword evidence="5" id="KW-0998">Cell outer membrane</keyword>
<dbReference type="GO" id="GO:0009279">
    <property type="term" value="C:cell outer membrane"/>
    <property type="evidence" value="ECO:0007669"/>
    <property type="project" value="UniProtKB-SubCell"/>
</dbReference>
<name>A0A8K0VC46_9RHOB</name>
<keyword evidence="4" id="KW-0472">Membrane</keyword>
<evidence type="ECO:0000256" key="1">
    <source>
        <dbReference type="ARBA" id="ARBA00004442"/>
    </source>
</evidence>
<dbReference type="PANTHER" id="PTHR38776:SF1">
    <property type="entry name" value="MLTA-INTERACTING PROTEIN-RELATED"/>
    <property type="match status" value="1"/>
</dbReference>
<dbReference type="AlphaFoldDB" id="A0A8K0VC46"/>
<accession>A0A8K0VC46</accession>
<feature type="chain" id="PRO_5035482404" evidence="6">
    <location>
        <begin position="26"/>
        <end position="278"/>
    </location>
</feature>
<dbReference type="EMBL" id="JAESVN010000003">
    <property type="protein sequence ID" value="MBL4917518.1"/>
    <property type="molecule type" value="Genomic_DNA"/>
</dbReference>
<comment type="subcellular location">
    <subcellularLocation>
        <location evidence="1">Cell outer membrane</location>
    </subcellularLocation>
</comment>
<proteinExistence type="inferred from homology"/>
<dbReference type="RefSeq" id="WP_202688423.1">
    <property type="nucleotide sequence ID" value="NZ_JAESVN010000003.1"/>
</dbReference>
<organism evidence="7 8">
    <name type="scientific">Szabonella alba</name>
    <dbReference type="NCBI Taxonomy" id="2804194"/>
    <lineage>
        <taxon>Bacteria</taxon>
        <taxon>Pseudomonadati</taxon>
        <taxon>Pseudomonadota</taxon>
        <taxon>Alphaproteobacteria</taxon>
        <taxon>Rhodobacterales</taxon>
        <taxon>Paracoccaceae</taxon>
        <taxon>Szabonella</taxon>
    </lineage>
</organism>
<dbReference type="Pfam" id="PF06629">
    <property type="entry name" value="MipA"/>
    <property type="match status" value="1"/>
</dbReference>
<evidence type="ECO:0000313" key="8">
    <source>
        <dbReference type="Proteomes" id="UP000648908"/>
    </source>
</evidence>
<evidence type="ECO:0000313" key="7">
    <source>
        <dbReference type="EMBL" id="MBL4917518.1"/>
    </source>
</evidence>
<evidence type="ECO:0000256" key="6">
    <source>
        <dbReference type="SAM" id="SignalP"/>
    </source>
</evidence>
<keyword evidence="8" id="KW-1185">Reference proteome</keyword>